<dbReference type="PROSITE" id="PS50280">
    <property type="entry name" value="SET"/>
    <property type="match status" value="1"/>
</dbReference>
<dbReference type="EMBL" id="HBUF01560157">
    <property type="protein sequence ID" value="CAG6761945.1"/>
    <property type="molecule type" value="Transcribed_RNA"/>
</dbReference>
<feature type="region of interest" description="Disordered" evidence="3">
    <location>
        <begin position="144"/>
        <end position="214"/>
    </location>
</feature>
<protein>
    <submittedName>
        <fullName evidence="5">Histone-lysine N-methyltransferase PRDM9</fullName>
    </submittedName>
</protein>
<dbReference type="GO" id="GO:0032259">
    <property type="term" value="P:methylation"/>
    <property type="evidence" value="ECO:0007669"/>
    <property type="project" value="UniProtKB-KW"/>
</dbReference>
<dbReference type="InterPro" id="IPR052296">
    <property type="entry name" value="TR-Histone_Methyltrans"/>
</dbReference>
<dbReference type="InterPro" id="IPR001214">
    <property type="entry name" value="SET_dom"/>
</dbReference>
<comment type="subcellular location">
    <subcellularLocation>
        <location evidence="1">Nucleus</location>
    </subcellularLocation>
</comment>
<sequence length="843" mass="95539">MKSKYAESKYDEFELDENGFPIVIDLDGSSSFLNDKDPELLSSHTLADIDPELLSNHALADIDPEILSNHDTLADIDPELLSSLALPNIDPELLSNHDTLAALDDIDPELLSCLGPEFNFGDAASNVQITQQVSPGNLNLASQKSVHNAKSGGNLESRAQNSASSVKSAQQKQRNLSESQAQSSAKSNSNPTKRNKRRREPEPQQKASCSYQTGMGEDFEHHKDFYDEEIQRQSREERKRLGFGKYSPKLQLYGAHLSAAVRGMESELRRRGLIALSYLNLEEMQILLKIVNYIESFLGDIDEQEKLKKMDYILMIAEMYQRQGKLDNLVFLPWRQNISIYPEDKNVTIPEDTQDFEVKFHYMPPSPRFDRYLREETPKATSSDLKPETRKVLDILESKDNEASGLFNKQYPPKPNQKLIKQSELAPFLRPAQHKPGSVELKYDTAEELANFVDKLSLDEMKEFEEKYFPDRPPPELIREIYDLRVQAKETQQREKEEAERKDKPEPQQPGGQKQRYPKRNLERVNYAEPEVPNRDDYVYCDECHHVYLGPCLKHPRMYIHDTLISENSANPSYDSCPPMLTIDYSAVPYAGMGVWSTTIIRANTVFGPYVGVRVYKLNENTTSGYTWEIKYDRTENKRNHFIDASDSQHSNWMRYVNCARNAYEENLVAFQYKGRVFYRVTKHIPPMVELLVNYGNEYCKRLFIDIHSYNDENRVWTNAVFQCMECDHSLFSSPLYIPIHARFCPGAKIRMNDGEPQKYISMKLGLNQELGGGGGGGGWGGGGGGGEGGGGGGGGQKKKKKKKKGGGGLGKNPPPPPPPPRKGGVMMIRLHSQTIHSLESGM</sequence>
<feature type="region of interest" description="Disordered" evidence="3">
    <location>
        <begin position="776"/>
        <end position="826"/>
    </location>
</feature>
<dbReference type="Pfam" id="PF21549">
    <property type="entry name" value="PRDM2_PR"/>
    <property type="match status" value="1"/>
</dbReference>
<reference evidence="5" key="1">
    <citation type="submission" date="2021-05" db="EMBL/GenBank/DDBJ databases">
        <authorList>
            <person name="Alioto T."/>
            <person name="Alioto T."/>
            <person name="Gomez Garrido J."/>
        </authorList>
    </citation>
    <scope>NUCLEOTIDE SEQUENCE</scope>
</reference>
<evidence type="ECO:0000313" key="5">
    <source>
        <dbReference type="EMBL" id="CAG6761945.1"/>
    </source>
</evidence>
<dbReference type="Gene3D" id="2.170.270.10">
    <property type="entry name" value="SET domain"/>
    <property type="match status" value="1"/>
</dbReference>
<name>A0A8D9AA77_9HEMI</name>
<evidence type="ECO:0000256" key="3">
    <source>
        <dbReference type="SAM" id="MobiDB-lite"/>
    </source>
</evidence>
<proteinExistence type="predicted"/>
<dbReference type="PANTHER" id="PTHR16516">
    <property type="entry name" value="AGAP007109-PA"/>
    <property type="match status" value="1"/>
</dbReference>
<dbReference type="AlphaFoldDB" id="A0A8D9AA77"/>
<dbReference type="GO" id="GO:0005634">
    <property type="term" value="C:nucleus"/>
    <property type="evidence" value="ECO:0007669"/>
    <property type="project" value="UniProtKB-SubCell"/>
</dbReference>
<evidence type="ECO:0000256" key="2">
    <source>
        <dbReference type="ARBA" id="ARBA00023242"/>
    </source>
</evidence>
<feature type="compositionally biased region" description="Low complexity" evidence="3">
    <location>
        <begin position="159"/>
        <end position="190"/>
    </location>
</feature>
<dbReference type="GO" id="GO:0008757">
    <property type="term" value="F:S-adenosylmethionine-dependent methyltransferase activity"/>
    <property type="evidence" value="ECO:0007669"/>
    <property type="project" value="UniProtKB-ARBA"/>
</dbReference>
<dbReference type="PANTHER" id="PTHR16516:SF5">
    <property type="entry name" value="ZINC FINGER PROTEIN 488"/>
    <property type="match status" value="1"/>
</dbReference>
<dbReference type="SMART" id="SM00317">
    <property type="entry name" value="SET"/>
    <property type="match status" value="1"/>
</dbReference>
<dbReference type="SUPFAM" id="SSF82199">
    <property type="entry name" value="SET domain"/>
    <property type="match status" value="1"/>
</dbReference>
<feature type="compositionally biased region" description="Gly residues" evidence="3">
    <location>
        <begin position="776"/>
        <end position="796"/>
    </location>
</feature>
<organism evidence="5">
    <name type="scientific">Cacopsylla melanoneura</name>
    <dbReference type="NCBI Taxonomy" id="428564"/>
    <lineage>
        <taxon>Eukaryota</taxon>
        <taxon>Metazoa</taxon>
        <taxon>Ecdysozoa</taxon>
        <taxon>Arthropoda</taxon>
        <taxon>Hexapoda</taxon>
        <taxon>Insecta</taxon>
        <taxon>Pterygota</taxon>
        <taxon>Neoptera</taxon>
        <taxon>Paraneoptera</taxon>
        <taxon>Hemiptera</taxon>
        <taxon>Sternorrhyncha</taxon>
        <taxon>Psylloidea</taxon>
        <taxon>Psyllidae</taxon>
        <taxon>Psyllinae</taxon>
        <taxon>Cacopsylla</taxon>
    </lineage>
</organism>
<keyword evidence="2" id="KW-0539">Nucleus</keyword>
<evidence type="ECO:0000259" key="4">
    <source>
        <dbReference type="PROSITE" id="PS50280"/>
    </source>
</evidence>
<dbReference type="GO" id="GO:0008170">
    <property type="term" value="F:N-methyltransferase activity"/>
    <property type="evidence" value="ECO:0007669"/>
    <property type="project" value="UniProtKB-ARBA"/>
</dbReference>
<keyword evidence="5" id="KW-0489">Methyltransferase</keyword>
<feature type="region of interest" description="Disordered" evidence="3">
    <location>
        <begin position="489"/>
        <end position="528"/>
    </location>
</feature>
<evidence type="ECO:0000256" key="1">
    <source>
        <dbReference type="ARBA" id="ARBA00004123"/>
    </source>
</evidence>
<keyword evidence="5" id="KW-0808">Transferase</keyword>
<feature type="compositionally biased region" description="Basic and acidic residues" evidence="3">
    <location>
        <begin position="489"/>
        <end position="506"/>
    </location>
</feature>
<dbReference type="GO" id="GO:0008276">
    <property type="term" value="F:protein methyltransferase activity"/>
    <property type="evidence" value="ECO:0007669"/>
    <property type="project" value="UniProtKB-ARBA"/>
</dbReference>
<dbReference type="InterPro" id="IPR046341">
    <property type="entry name" value="SET_dom_sf"/>
</dbReference>
<feature type="compositionally biased region" description="Basic residues" evidence="3">
    <location>
        <begin position="797"/>
        <end position="806"/>
    </location>
</feature>
<feature type="domain" description="SET" evidence="4">
    <location>
        <begin position="579"/>
        <end position="696"/>
    </location>
</feature>
<accession>A0A8D9AA77</accession>
<dbReference type="GO" id="GO:0006355">
    <property type="term" value="P:regulation of DNA-templated transcription"/>
    <property type="evidence" value="ECO:0007669"/>
    <property type="project" value="TreeGrafter"/>
</dbReference>
<feature type="compositionally biased region" description="Pro residues" evidence="3">
    <location>
        <begin position="813"/>
        <end position="822"/>
    </location>
</feature>